<feature type="region of interest" description="Disordered" evidence="1">
    <location>
        <begin position="207"/>
        <end position="226"/>
    </location>
</feature>
<evidence type="ECO:0000313" key="2">
    <source>
        <dbReference type="EMBL" id="CCC54149.1"/>
    </source>
</evidence>
<dbReference type="AlphaFoldDB" id="G0U965"/>
<accession>G0U965</accession>
<proteinExistence type="predicted"/>
<feature type="region of interest" description="Disordered" evidence="1">
    <location>
        <begin position="237"/>
        <end position="265"/>
    </location>
</feature>
<sequence length="265" mass="28369">MEAIGTPTSLCDSAESIYDMLCAAQSRARADEDKIRALGTQIAVYEASLEEATSVTQHLKQLHADLLSEAQALDTILQEHQQRIVGVGEELEAAKQKWESFVGSALESEVPLHPAAHAESGCESRDSAHITPLEVHEAAVNLKNKVRMATASRRQKRKKSAVAMKGTTVRVGGQLPNAHLQCDGAATEKEETVAAIGASEAAALIASDGKSSKPSGQQPRKTVTFADDRLEVRVGVQCSIDSGRSQPPRRTIWSKGPRSGNQKAL</sequence>
<feature type="compositionally biased region" description="Polar residues" evidence="1">
    <location>
        <begin position="212"/>
        <end position="221"/>
    </location>
</feature>
<reference evidence="2" key="1">
    <citation type="journal article" date="2012" name="Proc. Natl. Acad. Sci. U.S.A.">
        <title>Antigenic diversity is generated by distinct evolutionary mechanisms in African trypanosome species.</title>
        <authorList>
            <person name="Jackson A.P."/>
            <person name="Berry A."/>
            <person name="Aslett M."/>
            <person name="Allison H.C."/>
            <person name="Burton P."/>
            <person name="Vavrova-Anderson J."/>
            <person name="Brown R."/>
            <person name="Browne H."/>
            <person name="Corton N."/>
            <person name="Hauser H."/>
            <person name="Gamble J."/>
            <person name="Gilderthorp R."/>
            <person name="Marcello L."/>
            <person name="McQuillan J."/>
            <person name="Otto T.D."/>
            <person name="Quail M.A."/>
            <person name="Sanders M.J."/>
            <person name="van Tonder A."/>
            <person name="Ginger M.L."/>
            <person name="Field M.C."/>
            <person name="Barry J.D."/>
            <person name="Hertz-Fowler C."/>
            <person name="Berriman M."/>
        </authorList>
    </citation>
    <scope>NUCLEOTIDE SEQUENCE</scope>
    <source>
        <strain evidence="2">Y486</strain>
    </source>
</reference>
<organism evidence="2">
    <name type="scientific">Trypanosoma vivax (strain Y486)</name>
    <dbReference type="NCBI Taxonomy" id="1055687"/>
    <lineage>
        <taxon>Eukaryota</taxon>
        <taxon>Discoba</taxon>
        <taxon>Euglenozoa</taxon>
        <taxon>Kinetoplastea</taxon>
        <taxon>Metakinetoplastina</taxon>
        <taxon>Trypanosomatida</taxon>
        <taxon>Trypanosomatidae</taxon>
        <taxon>Trypanosoma</taxon>
        <taxon>Duttonella</taxon>
    </lineage>
</organism>
<dbReference type="EMBL" id="HE573027">
    <property type="protein sequence ID" value="CCC54149.1"/>
    <property type="molecule type" value="Genomic_DNA"/>
</dbReference>
<evidence type="ECO:0000256" key="1">
    <source>
        <dbReference type="SAM" id="MobiDB-lite"/>
    </source>
</evidence>
<name>G0U965_TRYVY</name>
<gene>
    <name evidence="2" type="ORF">TVY486_1116330</name>
</gene>
<protein>
    <submittedName>
        <fullName evidence="2">Uncharacterized protein</fullName>
    </submittedName>
</protein>
<dbReference type="VEuPathDB" id="TriTrypDB:TvY486_1116330"/>